<feature type="transmembrane region" description="Helical" evidence="1">
    <location>
        <begin position="62"/>
        <end position="79"/>
    </location>
</feature>
<comment type="caution">
    <text evidence="2">The sequence shown here is derived from an EMBL/GenBank/DDBJ whole genome shotgun (WGS) entry which is preliminary data.</text>
</comment>
<sequence>MFFKFKPISFILSVISIIICIINYMGYDNKDMILFFTSPPLWLSKTEWFVENIGPYKDVPLFLKYIFTITFWSLVGERIDRGRSAAKDRF</sequence>
<dbReference type="Proteomes" id="UP000219922">
    <property type="component" value="Unassembled WGS sequence"/>
</dbReference>
<feature type="transmembrane region" description="Helical" evidence="1">
    <location>
        <begin position="7"/>
        <end position="27"/>
    </location>
</feature>
<reference evidence="2 3" key="1">
    <citation type="submission" date="2017-09" db="EMBL/GenBank/DDBJ databases">
        <title>Large-scale bioinformatics analysis of Bacillus genomes uncovers conserved roles of natural products in bacterial physiology.</title>
        <authorList>
            <consortium name="Agbiome Team Llc"/>
            <person name="Bleich R.M."/>
            <person name="Grubbs K.J."/>
            <person name="Santa Maria K.C."/>
            <person name="Allen S.E."/>
            <person name="Farag S."/>
            <person name="Shank E.A."/>
            <person name="Bowers A."/>
        </authorList>
    </citation>
    <scope>NUCLEOTIDE SEQUENCE [LARGE SCALE GENOMIC DNA]</scope>
    <source>
        <strain evidence="2 3">AFS092789</strain>
    </source>
</reference>
<organism evidence="2 3">
    <name type="scientific">Bacillus cereus</name>
    <dbReference type="NCBI Taxonomy" id="1396"/>
    <lineage>
        <taxon>Bacteria</taxon>
        <taxon>Bacillati</taxon>
        <taxon>Bacillota</taxon>
        <taxon>Bacilli</taxon>
        <taxon>Bacillales</taxon>
        <taxon>Bacillaceae</taxon>
        <taxon>Bacillus</taxon>
        <taxon>Bacillus cereus group</taxon>
    </lineage>
</organism>
<gene>
    <name evidence="2" type="ORF">CON36_35155</name>
</gene>
<keyword evidence="1" id="KW-0472">Membrane</keyword>
<name>A0A9X6XV20_BACCE</name>
<accession>A0A9X6XV20</accession>
<dbReference type="EMBL" id="NVMX01000242">
    <property type="protein sequence ID" value="PDZ94189.1"/>
    <property type="molecule type" value="Genomic_DNA"/>
</dbReference>
<evidence type="ECO:0000313" key="2">
    <source>
        <dbReference type="EMBL" id="PDZ94189.1"/>
    </source>
</evidence>
<proteinExistence type="predicted"/>
<dbReference type="AlphaFoldDB" id="A0A9X6XV20"/>
<protein>
    <submittedName>
        <fullName evidence="2">Uncharacterized protein</fullName>
    </submittedName>
</protein>
<keyword evidence="1" id="KW-1133">Transmembrane helix</keyword>
<keyword evidence="1" id="KW-0812">Transmembrane</keyword>
<evidence type="ECO:0000256" key="1">
    <source>
        <dbReference type="SAM" id="Phobius"/>
    </source>
</evidence>
<evidence type="ECO:0000313" key="3">
    <source>
        <dbReference type="Proteomes" id="UP000219922"/>
    </source>
</evidence>